<dbReference type="EMBL" id="QLIX01000040">
    <property type="protein sequence ID" value="RAI54700.1"/>
    <property type="molecule type" value="Genomic_DNA"/>
</dbReference>
<sequence>MAAAGARGPAGGRADAELRAGAAGATRTAIAPRGLARGGIGTNGGARATGITCAALSWRHRDRAAGWRAAARRRGGRCDRAAARAGGAARVISGPPPGVRVWLAAGATDMRRGFDGLARQVQEALGQDLFSGQMFVFRGRRGDLVKVLWWDGQGLVLYAKRLERGRFVWPQAKDGVVSLTPAQLSMLLEGIDWRMPARTWRPEMAG</sequence>
<protein>
    <recommendedName>
        <fullName evidence="3">Transposase</fullName>
    </recommendedName>
</protein>
<evidence type="ECO:0000313" key="2">
    <source>
        <dbReference type="Proteomes" id="UP000249065"/>
    </source>
</evidence>
<proteinExistence type="predicted"/>
<dbReference type="InterPro" id="IPR008878">
    <property type="entry name" value="Transposase_IS66_Orf2"/>
</dbReference>
<accession>A0A327LVB6</accession>
<dbReference type="OrthoDB" id="9801450at2"/>
<gene>
    <name evidence="1" type="ORF">DOO78_25270</name>
</gene>
<reference evidence="2" key="1">
    <citation type="submission" date="2018-06" db="EMBL/GenBank/DDBJ databases">
        <authorList>
            <person name="Khan S.A."/>
        </authorList>
    </citation>
    <scope>NUCLEOTIDE SEQUENCE [LARGE SCALE GENOMIC DNA]</scope>
    <source>
        <strain evidence="2">DB-1506</strain>
    </source>
</reference>
<organism evidence="1 2">
    <name type="scientific">Roseicella frigidaeris</name>
    <dbReference type="NCBI Taxonomy" id="2230885"/>
    <lineage>
        <taxon>Bacteria</taxon>
        <taxon>Pseudomonadati</taxon>
        <taxon>Pseudomonadota</taxon>
        <taxon>Alphaproteobacteria</taxon>
        <taxon>Acetobacterales</taxon>
        <taxon>Roseomonadaceae</taxon>
        <taxon>Roseicella</taxon>
    </lineage>
</organism>
<evidence type="ECO:0000313" key="1">
    <source>
        <dbReference type="EMBL" id="RAI54700.1"/>
    </source>
</evidence>
<dbReference type="Pfam" id="PF05717">
    <property type="entry name" value="TnpB_IS66"/>
    <property type="match status" value="1"/>
</dbReference>
<dbReference type="AlphaFoldDB" id="A0A327LVB6"/>
<dbReference type="Proteomes" id="UP000249065">
    <property type="component" value="Unassembled WGS sequence"/>
</dbReference>
<dbReference type="NCBIfam" id="NF033819">
    <property type="entry name" value="IS66_TnpB"/>
    <property type="match status" value="1"/>
</dbReference>
<name>A0A327LVB6_9PROT</name>
<dbReference type="PANTHER" id="PTHR36455:SF1">
    <property type="entry name" value="BLR8292 PROTEIN"/>
    <property type="match status" value="1"/>
</dbReference>
<evidence type="ECO:0008006" key="3">
    <source>
        <dbReference type="Google" id="ProtNLM"/>
    </source>
</evidence>
<keyword evidence="2" id="KW-1185">Reference proteome</keyword>
<comment type="caution">
    <text evidence="1">The sequence shown here is derived from an EMBL/GenBank/DDBJ whole genome shotgun (WGS) entry which is preliminary data.</text>
</comment>
<dbReference type="PANTHER" id="PTHR36455">
    <property type="match status" value="1"/>
</dbReference>